<feature type="non-terminal residue" evidence="2">
    <location>
        <position position="1"/>
    </location>
</feature>
<gene>
    <name evidence="2" type="ORF">RJ641_004558</name>
</gene>
<evidence type="ECO:0000313" key="3">
    <source>
        <dbReference type="Proteomes" id="UP001370490"/>
    </source>
</evidence>
<name>A0AAN8Z8C3_9MAGN</name>
<feature type="compositionally biased region" description="Polar residues" evidence="1">
    <location>
        <begin position="70"/>
        <end position="81"/>
    </location>
</feature>
<dbReference type="Proteomes" id="UP001370490">
    <property type="component" value="Unassembled WGS sequence"/>
</dbReference>
<dbReference type="EMBL" id="JBAMMX010000012">
    <property type="protein sequence ID" value="KAK6930464.1"/>
    <property type="molecule type" value="Genomic_DNA"/>
</dbReference>
<accession>A0AAN8Z8C3</accession>
<feature type="region of interest" description="Disordered" evidence="1">
    <location>
        <begin position="70"/>
        <end position="117"/>
    </location>
</feature>
<proteinExistence type="predicted"/>
<sequence length="117" mass="13848">VKYDSMNISFCLFSPDMENEFTNRELTWIKDQISKLPNTEDFMLHRDEEHMDCELKRNGTRVETSYQVLPSMTIPSSSSNKPLYEMRERDRKKRLGQPSALYDESAKDEKDEDYKPA</sequence>
<evidence type="ECO:0000256" key="1">
    <source>
        <dbReference type="SAM" id="MobiDB-lite"/>
    </source>
</evidence>
<comment type="caution">
    <text evidence="2">The sequence shown here is derived from an EMBL/GenBank/DDBJ whole genome shotgun (WGS) entry which is preliminary data.</text>
</comment>
<evidence type="ECO:0000313" key="2">
    <source>
        <dbReference type="EMBL" id="KAK6930464.1"/>
    </source>
</evidence>
<protein>
    <submittedName>
        <fullName evidence="2">Uncharacterized protein</fullName>
    </submittedName>
</protein>
<feature type="compositionally biased region" description="Basic and acidic residues" evidence="1">
    <location>
        <begin position="104"/>
        <end position="117"/>
    </location>
</feature>
<organism evidence="2 3">
    <name type="scientific">Dillenia turbinata</name>
    <dbReference type="NCBI Taxonomy" id="194707"/>
    <lineage>
        <taxon>Eukaryota</taxon>
        <taxon>Viridiplantae</taxon>
        <taxon>Streptophyta</taxon>
        <taxon>Embryophyta</taxon>
        <taxon>Tracheophyta</taxon>
        <taxon>Spermatophyta</taxon>
        <taxon>Magnoliopsida</taxon>
        <taxon>eudicotyledons</taxon>
        <taxon>Gunneridae</taxon>
        <taxon>Pentapetalae</taxon>
        <taxon>Dilleniales</taxon>
        <taxon>Dilleniaceae</taxon>
        <taxon>Dillenia</taxon>
    </lineage>
</organism>
<dbReference type="AlphaFoldDB" id="A0AAN8Z8C3"/>
<keyword evidence="3" id="KW-1185">Reference proteome</keyword>
<reference evidence="2 3" key="1">
    <citation type="submission" date="2023-12" db="EMBL/GenBank/DDBJ databases">
        <title>A high-quality genome assembly for Dillenia turbinata (Dilleniales).</title>
        <authorList>
            <person name="Chanderbali A."/>
        </authorList>
    </citation>
    <scope>NUCLEOTIDE SEQUENCE [LARGE SCALE GENOMIC DNA]</scope>
    <source>
        <strain evidence="2">LSX21</strain>
        <tissue evidence="2">Leaf</tissue>
    </source>
</reference>